<protein>
    <recommendedName>
        <fullName evidence="3">Oxidoreductase</fullName>
    </recommendedName>
</protein>
<organism evidence="1 2">
    <name type="scientific">Raoultella planticola</name>
    <name type="common">Klebsiella planticola</name>
    <dbReference type="NCBI Taxonomy" id="575"/>
    <lineage>
        <taxon>Bacteria</taxon>
        <taxon>Pseudomonadati</taxon>
        <taxon>Pseudomonadota</taxon>
        <taxon>Gammaproteobacteria</taxon>
        <taxon>Enterobacterales</taxon>
        <taxon>Enterobacteriaceae</taxon>
        <taxon>Klebsiella/Raoultella group</taxon>
        <taxon>Raoultella</taxon>
    </lineage>
</organism>
<dbReference type="AlphaFoldDB" id="A0A485DBA5"/>
<accession>A0A485DBA5</accession>
<evidence type="ECO:0000313" key="2">
    <source>
        <dbReference type="Proteomes" id="UP000345637"/>
    </source>
</evidence>
<sequence length="89" mass="9681">MLNGMKPLSRSLRWGMVGGGSTSQIGYSHRSAALRDNVFTLLAGAFDIDAERGRQFGEQLGIAPGAAMPIIKRCSAKRRCALTVLKWCR</sequence>
<evidence type="ECO:0000313" key="1">
    <source>
        <dbReference type="EMBL" id="VFS93941.1"/>
    </source>
</evidence>
<proteinExistence type="predicted"/>
<reference evidence="1 2" key="1">
    <citation type="submission" date="2019-03" db="EMBL/GenBank/DDBJ databases">
        <authorList>
            <consortium name="Pathogen Informatics"/>
        </authorList>
    </citation>
    <scope>NUCLEOTIDE SEQUENCE [LARGE SCALE GENOMIC DNA]</scope>
    <source>
        <strain evidence="1 2">NCTC12998</strain>
    </source>
</reference>
<evidence type="ECO:0008006" key="3">
    <source>
        <dbReference type="Google" id="ProtNLM"/>
    </source>
</evidence>
<gene>
    <name evidence="1" type="ORF">NCTC12998_07757</name>
</gene>
<dbReference type="Gene3D" id="3.40.50.720">
    <property type="entry name" value="NAD(P)-binding Rossmann-like Domain"/>
    <property type="match status" value="1"/>
</dbReference>
<name>A0A485DBA5_RAOPL</name>
<dbReference type="Proteomes" id="UP000345637">
    <property type="component" value="Unassembled WGS sequence"/>
</dbReference>
<dbReference type="EMBL" id="CAADJE010000044">
    <property type="protein sequence ID" value="VFS93941.1"/>
    <property type="molecule type" value="Genomic_DNA"/>
</dbReference>